<gene>
    <name evidence="1" type="ORF">RHGRI_038837</name>
</gene>
<comment type="caution">
    <text evidence="1">The sequence shown here is derived from an EMBL/GenBank/DDBJ whole genome shotgun (WGS) entry which is preliminary data.</text>
</comment>
<proteinExistence type="predicted"/>
<dbReference type="Proteomes" id="UP000823749">
    <property type="component" value="Unassembled WGS sequence"/>
</dbReference>
<accession>A0AAV6HL60</accession>
<evidence type="ECO:0000313" key="1">
    <source>
        <dbReference type="EMBL" id="KAG5512770.1"/>
    </source>
</evidence>
<dbReference type="EMBL" id="JACTNZ010000041">
    <property type="protein sequence ID" value="KAG5512770.1"/>
    <property type="molecule type" value="Genomic_DNA"/>
</dbReference>
<organism evidence="1 2">
    <name type="scientific">Rhododendron griersonianum</name>
    <dbReference type="NCBI Taxonomy" id="479676"/>
    <lineage>
        <taxon>Eukaryota</taxon>
        <taxon>Viridiplantae</taxon>
        <taxon>Streptophyta</taxon>
        <taxon>Embryophyta</taxon>
        <taxon>Tracheophyta</taxon>
        <taxon>Spermatophyta</taxon>
        <taxon>Magnoliopsida</taxon>
        <taxon>eudicotyledons</taxon>
        <taxon>Gunneridae</taxon>
        <taxon>Pentapetalae</taxon>
        <taxon>asterids</taxon>
        <taxon>Ericales</taxon>
        <taxon>Ericaceae</taxon>
        <taxon>Ericoideae</taxon>
        <taxon>Rhodoreae</taxon>
        <taxon>Rhododendron</taxon>
    </lineage>
</organism>
<dbReference type="AlphaFoldDB" id="A0AAV6HL60"/>
<evidence type="ECO:0000313" key="2">
    <source>
        <dbReference type="Proteomes" id="UP000823749"/>
    </source>
</evidence>
<protein>
    <submittedName>
        <fullName evidence="1">Uncharacterized protein</fullName>
    </submittedName>
</protein>
<name>A0AAV6HL60_9ERIC</name>
<keyword evidence="2" id="KW-1185">Reference proteome</keyword>
<reference evidence="1" key="1">
    <citation type="submission" date="2020-08" db="EMBL/GenBank/DDBJ databases">
        <title>Plant Genome Project.</title>
        <authorList>
            <person name="Zhang R.-G."/>
        </authorList>
    </citation>
    <scope>NUCLEOTIDE SEQUENCE</scope>
    <source>
        <strain evidence="1">WSP0</strain>
        <tissue evidence="1">Leaf</tissue>
    </source>
</reference>
<sequence length="99" mass="10686">MPSTSYSAFASSSSTFSSRSTATASASARHLLLPPPDLPVVSIRTVLPRPSHLSQPFDLLHQNPERSSDDVIVVGGWESQSEEADVYVFSHDASWLVSV</sequence>